<dbReference type="AlphaFoldDB" id="A0A0W0F3T0"/>
<accession>A0A0W0F3T0</accession>
<keyword evidence="1" id="KW-0732">Signal</keyword>
<proteinExistence type="predicted"/>
<organism evidence="2 3">
    <name type="scientific">Moniliophthora roreri</name>
    <name type="common">Frosty pod rot fungus</name>
    <name type="synonym">Monilia roreri</name>
    <dbReference type="NCBI Taxonomy" id="221103"/>
    <lineage>
        <taxon>Eukaryota</taxon>
        <taxon>Fungi</taxon>
        <taxon>Dikarya</taxon>
        <taxon>Basidiomycota</taxon>
        <taxon>Agaricomycotina</taxon>
        <taxon>Agaricomycetes</taxon>
        <taxon>Agaricomycetidae</taxon>
        <taxon>Agaricales</taxon>
        <taxon>Marasmiineae</taxon>
        <taxon>Marasmiaceae</taxon>
        <taxon>Moniliophthora</taxon>
    </lineage>
</organism>
<evidence type="ECO:0000313" key="3">
    <source>
        <dbReference type="Proteomes" id="UP000054988"/>
    </source>
</evidence>
<sequence length="155" mass="16388">MLLKAVFSLLINASDTFIAAGQLEQANDFGASGIQMLVHRPAQLADPLPFIVGLTSEGFAVIWPVSWDVHHDTGGDPSGVASTVRYAIDSCSVGPSLVFVQVPSGAMVNNVMLDTCPDLFNTGVAVSRFPYGCFAGLVLWNNDCANGRIVKSAEE</sequence>
<evidence type="ECO:0000313" key="2">
    <source>
        <dbReference type="EMBL" id="KTB30920.1"/>
    </source>
</evidence>
<protein>
    <submittedName>
        <fullName evidence="2">Putative carbohydrate esterase family 1 protein</fullName>
    </submittedName>
</protein>
<reference evidence="2 3" key="1">
    <citation type="submission" date="2015-12" db="EMBL/GenBank/DDBJ databases">
        <title>Draft genome sequence of Moniliophthora roreri, the causal agent of frosty pod rot of cacao.</title>
        <authorList>
            <person name="Aime M.C."/>
            <person name="Diaz-Valderrama J.R."/>
            <person name="Kijpornyongpan T."/>
            <person name="Phillips-Mora W."/>
        </authorList>
    </citation>
    <scope>NUCLEOTIDE SEQUENCE [LARGE SCALE GENOMIC DNA]</scope>
    <source>
        <strain evidence="2 3">MCA 2952</strain>
    </source>
</reference>
<feature type="chain" id="PRO_5006901423" evidence="1">
    <location>
        <begin position="17"/>
        <end position="155"/>
    </location>
</feature>
<feature type="signal peptide" evidence="1">
    <location>
        <begin position="1"/>
        <end position="16"/>
    </location>
</feature>
<gene>
    <name evidence="2" type="ORF">WG66_16542</name>
</gene>
<comment type="caution">
    <text evidence="2">The sequence shown here is derived from an EMBL/GenBank/DDBJ whole genome shotgun (WGS) entry which is preliminary data.</text>
</comment>
<dbReference type="EMBL" id="LATX01002359">
    <property type="protein sequence ID" value="KTB30920.1"/>
    <property type="molecule type" value="Genomic_DNA"/>
</dbReference>
<name>A0A0W0F3T0_MONRR</name>
<dbReference type="Proteomes" id="UP000054988">
    <property type="component" value="Unassembled WGS sequence"/>
</dbReference>
<evidence type="ECO:0000256" key="1">
    <source>
        <dbReference type="SAM" id="SignalP"/>
    </source>
</evidence>